<feature type="transmembrane region" description="Helical" evidence="5">
    <location>
        <begin position="45"/>
        <end position="65"/>
    </location>
</feature>
<feature type="transmembrane region" description="Helical" evidence="5">
    <location>
        <begin position="161"/>
        <end position="181"/>
    </location>
</feature>
<name>A0A0R3ACA0_9PSED</name>
<comment type="subcellular location">
    <subcellularLocation>
        <location evidence="1">Membrane</location>
        <topology evidence="1">Multi-pass membrane protein</topology>
    </subcellularLocation>
</comment>
<evidence type="ECO:0000256" key="3">
    <source>
        <dbReference type="ARBA" id="ARBA00022989"/>
    </source>
</evidence>
<gene>
    <name evidence="6" type="ORF">TX23_18360</name>
</gene>
<feature type="transmembrane region" description="Helical" evidence="5">
    <location>
        <begin position="491"/>
        <end position="510"/>
    </location>
</feature>
<feature type="transmembrane region" description="Helical" evidence="5">
    <location>
        <begin position="342"/>
        <end position="361"/>
    </location>
</feature>
<feature type="transmembrane region" description="Helical" evidence="5">
    <location>
        <begin position="12"/>
        <end position="33"/>
    </location>
</feature>
<dbReference type="PANTHER" id="PTHR47547:SF1">
    <property type="entry name" value="ASPARTATE-PROTON SYMPORTER"/>
    <property type="match status" value="1"/>
</dbReference>
<feature type="transmembrane region" description="Helical" evidence="5">
    <location>
        <begin position="462"/>
        <end position="485"/>
    </location>
</feature>
<dbReference type="EMBL" id="JYLN01000007">
    <property type="protein sequence ID" value="KRP70610.1"/>
    <property type="molecule type" value="Genomic_DNA"/>
</dbReference>
<dbReference type="GO" id="GO:0016020">
    <property type="term" value="C:membrane"/>
    <property type="evidence" value="ECO:0007669"/>
    <property type="project" value="UniProtKB-SubCell"/>
</dbReference>
<feature type="transmembrane region" description="Helical" evidence="5">
    <location>
        <begin position="281"/>
        <end position="300"/>
    </location>
</feature>
<feature type="transmembrane region" description="Helical" evidence="5">
    <location>
        <begin position="129"/>
        <end position="149"/>
    </location>
</feature>
<evidence type="ECO:0000256" key="4">
    <source>
        <dbReference type="ARBA" id="ARBA00023136"/>
    </source>
</evidence>
<evidence type="ECO:0000256" key="1">
    <source>
        <dbReference type="ARBA" id="ARBA00004141"/>
    </source>
</evidence>
<evidence type="ECO:0000313" key="7">
    <source>
        <dbReference type="Proteomes" id="UP000050852"/>
    </source>
</evidence>
<dbReference type="InterPro" id="IPR052962">
    <property type="entry name" value="AA_Transporter_AGT"/>
</dbReference>
<dbReference type="Gene3D" id="1.20.1740.10">
    <property type="entry name" value="Amino acid/polyamine transporter I"/>
    <property type="match status" value="1"/>
</dbReference>
<dbReference type="InterPro" id="IPR002293">
    <property type="entry name" value="AA/rel_permease1"/>
</dbReference>
<dbReference type="OrthoDB" id="9804700at2"/>
<dbReference type="AlphaFoldDB" id="A0A0R3ACA0"/>
<sequence>MSGQGKFKKQLSLMDLTFIGLGAIFGSGWLFAASHVSAIAGPAGIFSWLLGGFAVLLLGIVYCELGAALPRAGGVVRYPVYSHGPLLGYLMGFITLIAFSSLVAIEVVASRQYAAAWFPELTKAGSSDPTTLGWLVQFALLCLFFILNYRSVKTFAIANNLVSVFKFIVPLLVIGVLFTFFKPANFQMHGFAPFGLSGIEMAVSAGGVIFAYLGLTPIISVASEVKNPQRTIPIALILSVLLSTAIYVLLQTAFLGGVPTEMLANGWAGISKELALPYRDIALALGVGWLAYLVVADAVISPSGCGNIYMNATPRVVYGWAQTGTFFKIFTRIDEKSGIPRPALWLTFGLSVFWTLPFPSWEALINVVSAALILSYAVAPVTVAALRRNAPDMARPFRVKGMAVLGPLSFIIAALIVYWSGWSTVSWLLGLQILMFVVYLLCARWVPTAHLNLTQQVRSSAWLIGFYAVTILLSKLGSFGGIGVISHPFDTLVVAACALGIYYWGAATGVPAHLVRLESEDDESEAVADGHYDTSLSAATH</sequence>
<feature type="transmembrane region" description="Helical" evidence="5">
    <location>
        <begin position="86"/>
        <end position="109"/>
    </location>
</feature>
<feature type="transmembrane region" description="Helical" evidence="5">
    <location>
        <begin position="201"/>
        <end position="222"/>
    </location>
</feature>
<evidence type="ECO:0000256" key="2">
    <source>
        <dbReference type="ARBA" id="ARBA00022692"/>
    </source>
</evidence>
<dbReference type="GO" id="GO:0022857">
    <property type="term" value="F:transmembrane transporter activity"/>
    <property type="evidence" value="ECO:0007669"/>
    <property type="project" value="InterPro"/>
</dbReference>
<reference evidence="6 7" key="1">
    <citation type="submission" date="2015-02" db="EMBL/GenBank/DDBJ databases">
        <title>Two Pseudomonas sp. nov., isolated from raw milk.</title>
        <authorList>
            <person name="Wenning M."/>
            <person name="von Neubeck M."/>
            <person name="Huptas C."/>
            <person name="Scherer S."/>
        </authorList>
    </citation>
    <scope>NUCLEOTIDE SEQUENCE [LARGE SCALE GENOMIC DNA]</scope>
    <source>
        <strain evidence="6 7">DSM 29164</strain>
    </source>
</reference>
<dbReference type="PATRIC" id="fig|1615673.3.peg.4790"/>
<evidence type="ECO:0000256" key="5">
    <source>
        <dbReference type="SAM" id="Phobius"/>
    </source>
</evidence>
<organism evidence="6 7">
    <name type="scientific">Pseudomonas paralactis</name>
    <dbReference type="NCBI Taxonomy" id="1615673"/>
    <lineage>
        <taxon>Bacteria</taxon>
        <taxon>Pseudomonadati</taxon>
        <taxon>Pseudomonadota</taxon>
        <taxon>Gammaproteobacteria</taxon>
        <taxon>Pseudomonadales</taxon>
        <taxon>Pseudomonadaceae</taxon>
        <taxon>Pseudomonas</taxon>
    </lineage>
</organism>
<proteinExistence type="predicted"/>
<protein>
    <submittedName>
        <fullName evidence="6">Aspartate:proton symporter</fullName>
    </submittedName>
</protein>
<accession>A0A0R3ACA0</accession>
<keyword evidence="2 5" id="KW-0812">Transmembrane</keyword>
<dbReference type="PANTHER" id="PTHR47547">
    <property type="match status" value="1"/>
</dbReference>
<keyword evidence="3 5" id="KW-1133">Transmembrane helix</keyword>
<comment type="caution">
    <text evidence="6">The sequence shown here is derived from an EMBL/GenBank/DDBJ whole genome shotgun (WGS) entry which is preliminary data.</text>
</comment>
<evidence type="ECO:0000313" key="6">
    <source>
        <dbReference type="EMBL" id="KRP70610.1"/>
    </source>
</evidence>
<keyword evidence="4 5" id="KW-0472">Membrane</keyword>
<feature type="transmembrane region" description="Helical" evidence="5">
    <location>
        <begin position="425"/>
        <end position="442"/>
    </location>
</feature>
<dbReference type="PIRSF" id="PIRSF006060">
    <property type="entry name" value="AA_transporter"/>
    <property type="match status" value="1"/>
</dbReference>
<dbReference type="RefSeq" id="WP_057703407.1">
    <property type="nucleotide sequence ID" value="NZ_JAUKOF010000002.1"/>
</dbReference>
<dbReference type="Proteomes" id="UP000050852">
    <property type="component" value="Unassembled WGS sequence"/>
</dbReference>
<dbReference type="Pfam" id="PF13520">
    <property type="entry name" value="AA_permease_2"/>
    <property type="match status" value="1"/>
</dbReference>
<feature type="transmembrane region" description="Helical" evidence="5">
    <location>
        <begin position="367"/>
        <end position="387"/>
    </location>
</feature>
<feature type="transmembrane region" description="Helical" evidence="5">
    <location>
        <begin position="234"/>
        <end position="254"/>
    </location>
</feature>
<feature type="transmembrane region" description="Helical" evidence="5">
    <location>
        <begin position="399"/>
        <end position="419"/>
    </location>
</feature>